<dbReference type="FunFam" id="3.40.395.10:FF:000001">
    <property type="entry name" value="Sentrin-specific protease 1"/>
    <property type="match status" value="1"/>
</dbReference>
<dbReference type="SUPFAM" id="SSF54001">
    <property type="entry name" value="Cysteine proteinases"/>
    <property type="match status" value="1"/>
</dbReference>
<sequence>MKSCRVSKSPEKRVMNGRTTKRRQERKSQERIARLKQISKQRYTNVQKDLLELYENIFGVAEKFKSPARLDLLELYENIFGVAEKFKSPARLGVADTTIERSRPLIPLTFQKRAEKGINGLKDPTYNYSTPIASPTPSYVSVRSSPTPSYVSTHNYSLSPRLSSASSIEFTKELPPPPQLVKTCIQQSCYTYYNTKTFEQINSLELLDPQIYNKLNSWIWNKSIVNVERVVEKSEDNQRVLVPQETLCWSYYNRRTGDQRRSFQRLKKTEEEDEWCYKTLVLQYKENPEVFSIEDGSRELQESISKESEQIMEENREYATKEEIQEELRCLETVEEMGVQAAIKHIKEENKNNDNLKAYICRELSLKSPRNESSLYNGNLTNKKRSATRRLRDWIQCDGYPSLTLEQAEKLVVMLNSGDKILVEGDKVSVRGNDLITLKKRGWLNDEVINFYVELILKRAAREPEKYPKIHMFNTFFYPLLEKKGYSGVARITKRAKLDIFSLDMVIVPIHLQIHWALAVINIKERRLEYYDSMSKGCNESVLSLLKHYVEEEYKDKKKAPSYDTSEWKYYRVNNLPQQTNAYDCGVFSMTFAEHISRGASVLFTPPRYMKYFRLKMMWEIIDSELLPVDQQLQPCKVSEPVKNGSITNNYVNYSGQKRTFEDNCILGN</sequence>
<reference evidence="7 8" key="2">
    <citation type="journal article" date="2018" name="New Phytol.">
        <title>High intraspecific genome diversity in the model arbuscular mycorrhizal symbiont Rhizophagus irregularis.</title>
        <authorList>
            <person name="Chen E.C.H."/>
            <person name="Morin E."/>
            <person name="Beaudet D."/>
            <person name="Noel J."/>
            <person name="Yildirir G."/>
            <person name="Ndikumana S."/>
            <person name="Charron P."/>
            <person name="St-Onge C."/>
            <person name="Giorgi J."/>
            <person name="Kruger M."/>
            <person name="Marton T."/>
            <person name="Ropars J."/>
            <person name="Grigoriev I.V."/>
            <person name="Hainaut M."/>
            <person name="Henrissat B."/>
            <person name="Roux C."/>
            <person name="Martin F."/>
            <person name="Corradi N."/>
        </authorList>
    </citation>
    <scope>NUCLEOTIDE SEQUENCE [LARGE SCALE GENOMIC DNA]</scope>
    <source>
        <strain evidence="7 8">DAOM 197198</strain>
    </source>
</reference>
<dbReference type="PROSITE" id="PS50600">
    <property type="entry name" value="ULP_PROTEASE"/>
    <property type="match status" value="1"/>
</dbReference>
<feature type="region of interest" description="Disordered" evidence="5">
    <location>
        <begin position="1"/>
        <end position="30"/>
    </location>
</feature>
<dbReference type="GO" id="GO:0060255">
    <property type="term" value="P:regulation of macromolecule metabolic process"/>
    <property type="evidence" value="ECO:0007669"/>
    <property type="project" value="UniProtKB-ARBA"/>
</dbReference>
<comment type="similarity">
    <text evidence="1">Belongs to the peptidase C48 family.</text>
</comment>
<dbReference type="GO" id="GO:0005634">
    <property type="term" value="C:nucleus"/>
    <property type="evidence" value="ECO:0007669"/>
    <property type="project" value="TreeGrafter"/>
</dbReference>
<dbReference type="InterPro" id="IPR003653">
    <property type="entry name" value="Peptidase_C48_C"/>
</dbReference>
<evidence type="ECO:0000256" key="3">
    <source>
        <dbReference type="ARBA" id="ARBA00022801"/>
    </source>
</evidence>
<dbReference type="VEuPathDB" id="FungiDB:RhiirFUN_000265"/>
<dbReference type="GO" id="GO:0016929">
    <property type="term" value="F:deSUMOylase activity"/>
    <property type="evidence" value="ECO:0007669"/>
    <property type="project" value="TreeGrafter"/>
</dbReference>
<evidence type="ECO:0000256" key="2">
    <source>
        <dbReference type="ARBA" id="ARBA00022670"/>
    </source>
</evidence>
<evidence type="ECO:0000256" key="4">
    <source>
        <dbReference type="ARBA" id="ARBA00022807"/>
    </source>
</evidence>
<feature type="domain" description="Ubiquitin-like protease family profile" evidence="6">
    <location>
        <begin position="428"/>
        <end position="596"/>
    </location>
</feature>
<dbReference type="GO" id="GO:0006508">
    <property type="term" value="P:proteolysis"/>
    <property type="evidence" value="ECO:0007669"/>
    <property type="project" value="UniProtKB-KW"/>
</dbReference>
<evidence type="ECO:0000256" key="5">
    <source>
        <dbReference type="SAM" id="MobiDB-lite"/>
    </source>
</evidence>
<dbReference type="PANTHER" id="PTHR12606:SF141">
    <property type="entry name" value="GH15225P-RELATED"/>
    <property type="match status" value="1"/>
</dbReference>
<dbReference type="Gene3D" id="3.40.395.10">
    <property type="entry name" value="Adenoviral Proteinase, Chain A"/>
    <property type="match status" value="1"/>
</dbReference>
<dbReference type="AlphaFoldDB" id="A0A2P4PKF2"/>
<protein>
    <recommendedName>
        <fullName evidence="6">Ubiquitin-like protease family profile domain-containing protein</fullName>
    </recommendedName>
</protein>
<dbReference type="GO" id="GO:0080090">
    <property type="term" value="P:regulation of primary metabolic process"/>
    <property type="evidence" value="ECO:0007669"/>
    <property type="project" value="UniProtKB-ARBA"/>
</dbReference>
<dbReference type="InterPro" id="IPR038765">
    <property type="entry name" value="Papain-like_cys_pep_sf"/>
</dbReference>
<evidence type="ECO:0000259" key="6">
    <source>
        <dbReference type="PROSITE" id="PS50600"/>
    </source>
</evidence>
<accession>A0A2P4PKF2</accession>
<dbReference type="PANTHER" id="PTHR12606">
    <property type="entry name" value="SENTRIN/SUMO-SPECIFIC PROTEASE"/>
    <property type="match status" value="1"/>
</dbReference>
<dbReference type="Proteomes" id="UP000018888">
    <property type="component" value="Unassembled WGS sequence"/>
</dbReference>
<proteinExistence type="inferred from homology"/>
<gene>
    <name evidence="7" type="ORF">GLOIN_2v1662422</name>
</gene>
<keyword evidence="3" id="KW-0378">Hydrolase</keyword>
<keyword evidence="8" id="KW-1185">Reference proteome</keyword>
<comment type="caution">
    <text evidence="7">The sequence shown here is derived from an EMBL/GenBank/DDBJ whole genome shotgun (WGS) entry which is preliminary data.</text>
</comment>
<dbReference type="EMBL" id="AUPC02000204">
    <property type="protein sequence ID" value="POG65871.1"/>
    <property type="molecule type" value="Genomic_DNA"/>
</dbReference>
<dbReference type="Pfam" id="PF02902">
    <property type="entry name" value="Peptidase_C48"/>
    <property type="match status" value="1"/>
</dbReference>
<evidence type="ECO:0000313" key="7">
    <source>
        <dbReference type="EMBL" id="POG65871.1"/>
    </source>
</evidence>
<name>A0A2P4PKF2_RHIID</name>
<evidence type="ECO:0000313" key="8">
    <source>
        <dbReference type="Proteomes" id="UP000018888"/>
    </source>
</evidence>
<dbReference type="GO" id="GO:0016926">
    <property type="term" value="P:protein desumoylation"/>
    <property type="evidence" value="ECO:0007669"/>
    <property type="project" value="TreeGrafter"/>
</dbReference>
<keyword evidence="4" id="KW-0788">Thiol protease</keyword>
<reference evidence="7 8" key="1">
    <citation type="journal article" date="2013" name="Proc. Natl. Acad. Sci. U.S.A.">
        <title>Genome of an arbuscular mycorrhizal fungus provides insight into the oldest plant symbiosis.</title>
        <authorList>
            <person name="Tisserant E."/>
            <person name="Malbreil M."/>
            <person name="Kuo A."/>
            <person name="Kohler A."/>
            <person name="Symeonidi A."/>
            <person name="Balestrini R."/>
            <person name="Charron P."/>
            <person name="Duensing N."/>
            <person name="Frei Dit Frey N."/>
            <person name="Gianinazzi-Pearson V."/>
            <person name="Gilbert L.B."/>
            <person name="Handa Y."/>
            <person name="Herr J.R."/>
            <person name="Hijri M."/>
            <person name="Koul R."/>
            <person name="Kawaguchi M."/>
            <person name="Krajinski F."/>
            <person name="Lammers P.J."/>
            <person name="Masclaux F.G."/>
            <person name="Murat C."/>
            <person name="Morin E."/>
            <person name="Ndikumana S."/>
            <person name="Pagni M."/>
            <person name="Petitpierre D."/>
            <person name="Requena N."/>
            <person name="Rosikiewicz P."/>
            <person name="Riley R."/>
            <person name="Saito K."/>
            <person name="San Clemente H."/>
            <person name="Shapiro H."/>
            <person name="van Tuinen D."/>
            <person name="Becard G."/>
            <person name="Bonfante P."/>
            <person name="Paszkowski U."/>
            <person name="Shachar-Hill Y.Y."/>
            <person name="Tuskan G.A."/>
            <person name="Young P.W."/>
            <person name="Sanders I.R."/>
            <person name="Henrissat B."/>
            <person name="Rensing S.A."/>
            <person name="Grigoriev I.V."/>
            <person name="Corradi N."/>
            <person name="Roux C."/>
            <person name="Martin F."/>
        </authorList>
    </citation>
    <scope>NUCLEOTIDE SEQUENCE [LARGE SCALE GENOMIC DNA]</scope>
    <source>
        <strain evidence="7 8">DAOM 197198</strain>
    </source>
</reference>
<evidence type="ECO:0000256" key="1">
    <source>
        <dbReference type="ARBA" id="ARBA00005234"/>
    </source>
</evidence>
<organism evidence="7 8">
    <name type="scientific">Rhizophagus irregularis (strain DAOM 181602 / DAOM 197198 / MUCL 43194)</name>
    <name type="common">Arbuscular mycorrhizal fungus</name>
    <name type="synonym">Glomus intraradices</name>
    <dbReference type="NCBI Taxonomy" id="747089"/>
    <lineage>
        <taxon>Eukaryota</taxon>
        <taxon>Fungi</taxon>
        <taxon>Fungi incertae sedis</taxon>
        <taxon>Mucoromycota</taxon>
        <taxon>Glomeromycotina</taxon>
        <taxon>Glomeromycetes</taxon>
        <taxon>Glomerales</taxon>
        <taxon>Glomeraceae</taxon>
        <taxon>Rhizophagus</taxon>
    </lineage>
</organism>
<keyword evidence="2" id="KW-0645">Protease</keyword>